<evidence type="ECO:0008006" key="4">
    <source>
        <dbReference type="Google" id="ProtNLM"/>
    </source>
</evidence>
<evidence type="ECO:0000256" key="1">
    <source>
        <dbReference type="SAM" id="MobiDB-lite"/>
    </source>
</evidence>
<sequence>MACKFRRAPPLLSMAAADLFREEARGTPACWLDFVDRQSAELADPLSPVHSSAELKTPSPFVDRIRWESAPNNFREPHLPFYSGETDPVSYLQAFKGAVALRCLSDALKCKLLVTTLDGQARDELLLRFATSKNRKDGLAAHFDIKQRENELVARFVDRFQKEIQGVRNVNPDYNKIALIHGLREGPLKFKRLSLAATPAIPLQAPPIYQNALPTSRPHENSSAEEFSDLGLDFEEVVQIIQKKAEEKRQGPQRDWKPRNNSQFCEFHKEKGHLTEDCKALQQLVERLFAEGKIKDLSRRNDPSKPSTSKGKEVAEVQLECVEVEDVGRLGPINVPPECFDANDEGSLGRLFFIHGGVGAEATQKSLIARVSQAEVASSSSFAPSGVDIVFCQEDLPQTANPFDDAVVVKEDIEDYTVDQILIDTGSSVNLLFKTTFEALRTGKPLLSTEGPLYGFSGERKEVEVSATLSVKLGGATRPIQFIVVDAPSCYHAIFGRPLLNKYQAVVSTYHLAIKFFADGRMCRVKRNPRHARECYLRIVNMTEVSPPIFSAVTEVSTQSEAAMDSEDAHLEHAKVTQEVPITEGGRESSLSTQSFQKTKKQS</sequence>
<evidence type="ECO:0000313" key="3">
    <source>
        <dbReference type="Proteomes" id="UP001418222"/>
    </source>
</evidence>
<dbReference type="Gene3D" id="2.40.70.10">
    <property type="entry name" value="Acid Proteases"/>
    <property type="match status" value="1"/>
</dbReference>
<organism evidence="2 3">
    <name type="scientific">Platanthera zijinensis</name>
    <dbReference type="NCBI Taxonomy" id="2320716"/>
    <lineage>
        <taxon>Eukaryota</taxon>
        <taxon>Viridiplantae</taxon>
        <taxon>Streptophyta</taxon>
        <taxon>Embryophyta</taxon>
        <taxon>Tracheophyta</taxon>
        <taxon>Spermatophyta</taxon>
        <taxon>Magnoliopsida</taxon>
        <taxon>Liliopsida</taxon>
        <taxon>Asparagales</taxon>
        <taxon>Orchidaceae</taxon>
        <taxon>Orchidoideae</taxon>
        <taxon>Orchideae</taxon>
        <taxon>Orchidinae</taxon>
        <taxon>Platanthera</taxon>
    </lineage>
</organism>
<dbReference type="PANTHER" id="PTHR33240:SF15">
    <property type="entry name" value="GAG-PRO-LIKE PROTEIN"/>
    <property type="match status" value="1"/>
</dbReference>
<dbReference type="SUPFAM" id="SSF50630">
    <property type="entry name" value="Acid proteases"/>
    <property type="match status" value="1"/>
</dbReference>
<gene>
    <name evidence="2" type="ORF">KSP39_PZI001111</name>
</gene>
<comment type="caution">
    <text evidence="2">The sequence shown here is derived from an EMBL/GenBank/DDBJ whole genome shotgun (WGS) entry which is preliminary data.</text>
</comment>
<accession>A0AAP0GET1</accession>
<reference evidence="2 3" key="1">
    <citation type="journal article" date="2022" name="Nat. Plants">
        <title>Genomes of leafy and leafless Platanthera orchids illuminate the evolution of mycoheterotrophy.</title>
        <authorList>
            <person name="Li M.H."/>
            <person name="Liu K.W."/>
            <person name="Li Z."/>
            <person name="Lu H.C."/>
            <person name="Ye Q.L."/>
            <person name="Zhang D."/>
            <person name="Wang J.Y."/>
            <person name="Li Y.F."/>
            <person name="Zhong Z.M."/>
            <person name="Liu X."/>
            <person name="Yu X."/>
            <person name="Liu D.K."/>
            <person name="Tu X.D."/>
            <person name="Liu B."/>
            <person name="Hao Y."/>
            <person name="Liao X.Y."/>
            <person name="Jiang Y.T."/>
            <person name="Sun W.H."/>
            <person name="Chen J."/>
            <person name="Chen Y.Q."/>
            <person name="Ai Y."/>
            <person name="Zhai J.W."/>
            <person name="Wu S.S."/>
            <person name="Zhou Z."/>
            <person name="Hsiao Y.Y."/>
            <person name="Wu W.L."/>
            <person name="Chen Y.Y."/>
            <person name="Lin Y.F."/>
            <person name="Hsu J.L."/>
            <person name="Li C.Y."/>
            <person name="Wang Z.W."/>
            <person name="Zhao X."/>
            <person name="Zhong W.Y."/>
            <person name="Ma X.K."/>
            <person name="Ma L."/>
            <person name="Huang J."/>
            <person name="Chen G.Z."/>
            <person name="Huang M.Z."/>
            <person name="Huang L."/>
            <person name="Peng D.H."/>
            <person name="Luo Y.B."/>
            <person name="Zou S.Q."/>
            <person name="Chen S.P."/>
            <person name="Lan S."/>
            <person name="Tsai W.C."/>
            <person name="Van de Peer Y."/>
            <person name="Liu Z.J."/>
        </authorList>
    </citation>
    <scope>NUCLEOTIDE SEQUENCE [LARGE SCALE GENOMIC DNA]</scope>
    <source>
        <strain evidence="2">Lor287</strain>
    </source>
</reference>
<feature type="region of interest" description="Disordered" evidence="1">
    <location>
        <begin position="578"/>
        <end position="603"/>
    </location>
</feature>
<name>A0AAP0GET1_9ASPA</name>
<protein>
    <recommendedName>
        <fullName evidence="4">Retrotransposon gag domain-containing protein</fullName>
    </recommendedName>
</protein>
<dbReference type="CDD" id="cd00303">
    <property type="entry name" value="retropepsin_like"/>
    <property type="match status" value="1"/>
</dbReference>
<evidence type="ECO:0000313" key="2">
    <source>
        <dbReference type="EMBL" id="KAK8956550.1"/>
    </source>
</evidence>
<dbReference type="InterPro" id="IPR021109">
    <property type="entry name" value="Peptidase_aspartic_dom_sf"/>
</dbReference>
<proteinExistence type="predicted"/>
<dbReference type="EMBL" id="JBBWWQ010000001">
    <property type="protein sequence ID" value="KAK8956550.1"/>
    <property type="molecule type" value="Genomic_DNA"/>
</dbReference>
<keyword evidence="3" id="KW-1185">Reference proteome</keyword>
<dbReference type="AlphaFoldDB" id="A0AAP0GET1"/>
<dbReference type="Proteomes" id="UP001418222">
    <property type="component" value="Unassembled WGS sequence"/>
</dbReference>
<dbReference type="PANTHER" id="PTHR33240">
    <property type="entry name" value="OS08G0508500 PROTEIN"/>
    <property type="match status" value="1"/>
</dbReference>